<dbReference type="AlphaFoldDB" id="A0A351E626"/>
<evidence type="ECO:0000313" key="4">
    <source>
        <dbReference type="EMBL" id="MTU70377.1"/>
    </source>
</evidence>
<dbReference type="RefSeq" id="WP_005633806.1">
    <property type="nucleotide sequence ID" value="NZ_BAABYG010000001.1"/>
</dbReference>
<reference evidence="6 7" key="1">
    <citation type="submission" date="2018-08" db="EMBL/GenBank/DDBJ databases">
        <title>A genome reference for cultivated species of the human gut microbiota.</title>
        <authorList>
            <person name="Zou Y."/>
            <person name="Xue W."/>
            <person name="Luo G."/>
        </authorList>
    </citation>
    <scope>NUCLEOTIDE SEQUENCE [LARGE SCALE GENOMIC DNA]</scope>
    <source>
        <strain evidence="6 7">AM34-17</strain>
    </source>
</reference>
<reference evidence="1" key="3">
    <citation type="submission" date="2022-01" db="EMBL/GenBank/DDBJ databases">
        <title>Novel bile acid biosynthetic pathways are enriched in the microbiome of centenarians.</title>
        <authorList>
            <person name="Sato Y."/>
            <person name="Atarashi K."/>
            <person name="Plichta R.D."/>
            <person name="Arai Y."/>
            <person name="Sasajima S."/>
            <person name="Kearney M.S."/>
            <person name="Suda W."/>
            <person name="Takeshita K."/>
            <person name="Sasaki T."/>
            <person name="Okamoto S."/>
            <person name="Skelly N.A."/>
            <person name="Okamura Y."/>
            <person name="Vlamakis H."/>
            <person name="Li Y."/>
            <person name="Tanoue T."/>
            <person name="Takei H."/>
            <person name="Nittono H."/>
            <person name="Narushima S."/>
            <person name="Irie J."/>
            <person name="Itoh H."/>
            <person name="Moriya K."/>
            <person name="Sugiura Y."/>
            <person name="Suematsu M."/>
            <person name="Moritoki N."/>
            <person name="Shibata S."/>
            <person name="Littman R.D."/>
            <person name="Fischbach A.M."/>
            <person name="Uwamino Y."/>
            <person name="Inoue T."/>
            <person name="Honda A."/>
            <person name="Hattori M."/>
            <person name="Murai T."/>
            <person name="Xavier J.R."/>
            <person name="Hirose N."/>
            <person name="Honda K."/>
        </authorList>
    </citation>
    <scope>NUCLEOTIDE SEQUENCE</scope>
    <source>
        <strain evidence="1">CE91-St3</strain>
    </source>
</reference>
<dbReference type="EMBL" id="WNDD01000007">
    <property type="protein sequence ID" value="MTV01628.1"/>
    <property type="molecule type" value="Genomic_DNA"/>
</dbReference>
<accession>A0A351E626</accession>
<dbReference type="EMBL" id="BQNZ01000002">
    <property type="protein sequence ID" value="GKH72387.1"/>
    <property type="molecule type" value="Genomic_DNA"/>
</dbReference>
<dbReference type="OrthoDB" id="881763at2"/>
<dbReference type="STRING" id="46503.ERS852463_03305"/>
<reference evidence="8 9" key="2">
    <citation type="journal article" date="2019" name="Nat. Med.">
        <title>A library of human gut bacterial isolates paired with longitudinal multiomics data enables mechanistic microbiome research.</title>
        <authorList>
            <person name="Poyet M."/>
            <person name="Groussin M."/>
            <person name="Gibbons S.M."/>
            <person name="Avila-Pacheco J."/>
            <person name="Jiang X."/>
            <person name="Kearney S.M."/>
            <person name="Perrotta A.R."/>
            <person name="Berdy B."/>
            <person name="Zhao S."/>
            <person name="Lieberman T.D."/>
            <person name="Swanson P.K."/>
            <person name="Smith M."/>
            <person name="Roesemann S."/>
            <person name="Alexander J.E."/>
            <person name="Rich S.A."/>
            <person name="Livny J."/>
            <person name="Vlamakis H."/>
            <person name="Clish C."/>
            <person name="Bullock K."/>
            <person name="Deik A."/>
            <person name="Scott J."/>
            <person name="Pierce K.A."/>
            <person name="Xavier R.J."/>
            <person name="Alm E.J."/>
        </authorList>
    </citation>
    <scope>NUCLEOTIDE SEQUENCE [LARGE SCALE GENOMIC DNA]</scope>
    <source>
        <strain evidence="5 11">BIOML-A11</strain>
        <strain evidence="4 10">BIOML-A16</strain>
        <strain evidence="2 9">BIOML-A25</strain>
        <strain evidence="3 8">BIOML-A29</strain>
    </source>
</reference>
<evidence type="ECO:0000313" key="10">
    <source>
        <dbReference type="Proteomes" id="UP000448908"/>
    </source>
</evidence>
<evidence type="ECO:0000313" key="6">
    <source>
        <dbReference type="EMBL" id="RHC88707.1"/>
    </source>
</evidence>
<evidence type="ECO:0000313" key="2">
    <source>
        <dbReference type="EMBL" id="MTU27913.1"/>
    </source>
</evidence>
<proteinExistence type="predicted"/>
<protein>
    <submittedName>
        <fullName evidence="6">Uncharacterized protein</fullName>
    </submittedName>
</protein>
<dbReference type="EMBL" id="WNCR01000001">
    <property type="protein sequence ID" value="MTU27913.1"/>
    <property type="molecule type" value="Genomic_DNA"/>
</dbReference>
<evidence type="ECO:0000313" key="8">
    <source>
        <dbReference type="Proteomes" id="UP000434916"/>
    </source>
</evidence>
<evidence type="ECO:0000313" key="1">
    <source>
        <dbReference type="EMBL" id="GKH72387.1"/>
    </source>
</evidence>
<comment type="caution">
    <text evidence="6">The sequence shown here is derived from an EMBL/GenBank/DDBJ whole genome shotgun (WGS) entry which is preliminary data.</text>
</comment>
<dbReference type="EMBL" id="QSII01000004">
    <property type="protein sequence ID" value="RHC88707.1"/>
    <property type="molecule type" value="Genomic_DNA"/>
</dbReference>
<dbReference type="Proteomes" id="UP000437446">
    <property type="component" value="Unassembled WGS sequence"/>
</dbReference>
<evidence type="ECO:0000313" key="7">
    <source>
        <dbReference type="Proteomes" id="UP000286260"/>
    </source>
</evidence>
<dbReference type="Proteomes" id="UP000482671">
    <property type="component" value="Unassembled WGS sequence"/>
</dbReference>
<dbReference type="Proteomes" id="UP000434916">
    <property type="component" value="Unassembled WGS sequence"/>
</dbReference>
<keyword evidence="8" id="KW-1185">Reference proteome</keyword>
<evidence type="ECO:0000313" key="9">
    <source>
        <dbReference type="Proteomes" id="UP000437446"/>
    </source>
</evidence>
<dbReference type="Proteomes" id="UP000448908">
    <property type="component" value="Unassembled WGS sequence"/>
</dbReference>
<gene>
    <name evidence="1" type="ORF">CE91St3_22500</name>
    <name evidence="6" type="ORF">DW828_05045</name>
    <name evidence="2" type="ORF">GMD66_01510</name>
    <name evidence="3" type="ORF">GMD82_09890</name>
    <name evidence="4" type="ORF">GMD92_15215</name>
    <name evidence="5" type="ORF">GME02_08070</name>
</gene>
<dbReference type="Proteomes" id="UP000286260">
    <property type="component" value="Unassembled WGS sequence"/>
</dbReference>
<dbReference type="GeneID" id="49203834"/>
<name>A0A351E626_9BACT</name>
<dbReference type="Proteomes" id="UP001055114">
    <property type="component" value="Unassembled WGS sequence"/>
</dbReference>
<evidence type="ECO:0000313" key="11">
    <source>
        <dbReference type="Proteomes" id="UP000482671"/>
    </source>
</evidence>
<dbReference type="EMBL" id="WNDA01000026">
    <property type="protein sequence ID" value="MTU70377.1"/>
    <property type="molecule type" value="Genomic_DNA"/>
</dbReference>
<sequence length="140" mass="15566">MRHLLFICLLLFCVACEENESVDPTIMPEATTTGANTFGCLVDGWVYTSGRWGMPSAEYLEREEGSSVTVSAQVGLGSYIRFTIADPKEGETLPYVNLSFENQNMEDGKVYISRMSDGVFSGTFEGGRITEGRFDLKYKE</sequence>
<dbReference type="EMBL" id="WNCN01000011">
    <property type="protein sequence ID" value="MTU39785.1"/>
    <property type="molecule type" value="Genomic_DNA"/>
</dbReference>
<evidence type="ECO:0000313" key="5">
    <source>
        <dbReference type="EMBL" id="MTV01628.1"/>
    </source>
</evidence>
<evidence type="ECO:0000313" key="3">
    <source>
        <dbReference type="EMBL" id="MTU39785.1"/>
    </source>
</evidence>
<organism evidence="6 7">
    <name type="scientific">Parabacteroides merdae</name>
    <dbReference type="NCBI Taxonomy" id="46503"/>
    <lineage>
        <taxon>Bacteria</taxon>
        <taxon>Pseudomonadati</taxon>
        <taxon>Bacteroidota</taxon>
        <taxon>Bacteroidia</taxon>
        <taxon>Bacteroidales</taxon>
        <taxon>Tannerellaceae</taxon>
        <taxon>Parabacteroides</taxon>
    </lineage>
</organism>